<evidence type="ECO:0000256" key="2">
    <source>
        <dbReference type="ARBA" id="ARBA00022448"/>
    </source>
</evidence>
<dbReference type="PANTHER" id="PTHR33910:SF1">
    <property type="entry name" value="PROTEIN TRANSLOCASE SUBUNIT SECE"/>
    <property type="match status" value="1"/>
</dbReference>
<evidence type="ECO:0000256" key="3">
    <source>
        <dbReference type="ARBA" id="ARBA00022475"/>
    </source>
</evidence>
<keyword evidence="3 9" id="KW-1003">Cell membrane</keyword>
<dbReference type="STRING" id="39841.SAMN05660836_02698"/>
<dbReference type="PROSITE" id="PS01067">
    <property type="entry name" value="SECE_SEC61G"/>
    <property type="match status" value="1"/>
</dbReference>
<evidence type="ECO:0000256" key="1">
    <source>
        <dbReference type="ARBA" id="ARBA00004370"/>
    </source>
</evidence>
<keyword evidence="4 9" id="KW-0812">Transmembrane</keyword>
<dbReference type="Proteomes" id="UP000199611">
    <property type="component" value="Unassembled WGS sequence"/>
</dbReference>
<gene>
    <name evidence="9" type="primary">secE</name>
    <name evidence="10" type="ORF">SAMN05660836_02698</name>
</gene>
<keyword evidence="6 9" id="KW-1133">Transmembrane helix</keyword>
<comment type="function">
    <text evidence="9">Essential subunit of the Sec protein translocation channel SecYEG. Clamps together the 2 halves of SecY. May contact the channel plug during translocation.</text>
</comment>
<dbReference type="InterPro" id="IPR005807">
    <property type="entry name" value="SecE_bac"/>
</dbReference>
<keyword evidence="11" id="KW-1185">Reference proteome</keyword>
<dbReference type="Pfam" id="PF00584">
    <property type="entry name" value="SecE"/>
    <property type="match status" value="1"/>
</dbReference>
<evidence type="ECO:0000256" key="4">
    <source>
        <dbReference type="ARBA" id="ARBA00022692"/>
    </source>
</evidence>
<keyword evidence="7 9" id="KW-0811">Translocation</keyword>
<dbReference type="GO" id="GO:0009306">
    <property type="term" value="P:protein secretion"/>
    <property type="evidence" value="ECO:0007669"/>
    <property type="project" value="UniProtKB-UniRule"/>
</dbReference>
<comment type="similarity">
    <text evidence="9">Belongs to the SecE/SEC61-gamma family.</text>
</comment>
<evidence type="ECO:0000313" key="11">
    <source>
        <dbReference type="Proteomes" id="UP000199611"/>
    </source>
</evidence>
<dbReference type="Gene3D" id="1.20.5.1030">
    <property type="entry name" value="Preprotein translocase secy subunit"/>
    <property type="match status" value="1"/>
</dbReference>
<organism evidence="10 11">
    <name type="scientific">Thermodesulforhabdus norvegica</name>
    <dbReference type="NCBI Taxonomy" id="39841"/>
    <lineage>
        <taxon>Bacteria</taxon>
        <taxon>Pseudomonadati</taxon>
        <taxon>Thermodesulfobacteriota</taxon>
        <taxon>Syntrophobacteria</taxon>
        <taxon>Syntrophobacterales</taxon>
        <taxon>Thermodesulforhabdaceae</taxon>
        <taxon>Thermodesulforhabdus</taxon>
    </lineage>
</organism>
<comment type="subunit">
    <text evidence="9">Component of the Sec protein translocase complex. Heterotrimer consisting of SecY, SecE and SecG subunits. The heterotrimers can form oligomers, although 1 heterotrimer is thought to be able to translocate proteins. Interacts with the ribosome. Interacts with SecDF, and other proteins may be involved. Interacts with SecA.</text>
</comment>
<dbReference type="PANTHER" id="PTHR33910">
    <property type="entry name" value="PROTEIN TRANSLOCASE SUBUNIT SECE"/>
    <property type="match status" value="1"/>
</dbReference>
<evidence type="ECO:0000256" key="7">
    <source>
        <dbReference type="ARBA" id="ARBA00023010"/>
    </source>
</evidence>
<evidence type="ECO:0000256" key="5">
    <source>
        <dbReference type="ARBA" id="ARBA00022927"/>
    </source>
</evidence>
<dbReference type="RefSeq" id="WP_218148909.1">
    <property type="nucleotide sequence ID" value="NZ_FOUU01000017.1"/>
</dbReference>
<evidence type="ECO:0000256" key="6">
    <source>
        <dbReference type="ARBA" id="ARBA00022989"/>
    </source>
</evidence>
<dbReference type="HAMAP" id="MF_00422">
    <property type="entry name" value="SecE"/>
    <property type="match status" value="1"/>
</dbReference>
<dbReference type="GO" id="GO:0006605">
    <property type="term" value="P:protein targeting"/>
    <property type="evidence" value="ECO:0007669"/>
    <property type="project" value="UniProtKB-UniRule"/>
</dbReference>
<dbReference type="GO" id="GO:0008320">
    <property type="term" value="F:protein transmembrane transporter activity"/>
    <property type="evidence" value="ECO:0007669"/>
    <property type="project" value="UniProtKB-UniRule"/>
</dbReference>
<dbReference type="GO" id="GO:0043952">
    <property type="term" value="P:protein transport by the Sec complex"/>
    <property type="evidence" value="ECO:0007669"/>
    <property type="project" value="UniProtKB-UniRule"/>
</dbReference>
<dbReference type="NCBIfam" id="TIGR00964">
    <property type="entry name" value="secE_bact"/>
    <property type="match status" value="1"/>
</dbReference>
<dbReference type="GO" id="GO:0005886">
    <property type="term" value="C:plasma membrane"/>
    <property type="evidence" value="ECO:0007669"/>
    <property type="project" value="UniProtKB-SubCell"/>
</dbReference>
<comment type="subcellular location">
    <subcellularLocation>
        <location evidence="9">Cell membrane</location>
        <topology evidence="9">Single-pass membrane protein</topology>
    </subcellularLocation>
    <subcellularLocation>
        <location evidence="1">Membrane</location>
    </subcellularLocation>
</comment>
<dbReference type="PRINTS" id="PR01650">
    <property type="entry name" value="SECETRNLCASE"/>
</dbReference>
<evidence type="ECO:0000256" key="9">
    <source>
        <dbReference type="HAMAP-Rule" id="MF_00422"/>
    </source>
</evidence>
<feature type="transmembrane region" description="Helical" evidence="9">
    <location>
        <begin position="48"/>
        <end position="68"/>
    </location>
</feature>
<evidence type="ECO:0000256" key="8">
    <source>
        <dbReference type="ARBA" id="ARBA00023136"/>
    </source>
</evidence>
<dbReference type="AlphaFoldDB" id="A0A1I4WDI8"/>
<name>A0A1I4WDI8_9BACT</name>
<dbReference type="InterPro" id="IPR038379">
    <property type="entry name" value="SecE_sf"/>
</dbReference>
<dbReference type="EMBL" id="FOUU01000017">
    <property type="protein sequence ID" value="SFN11423.1"/>
    <property type="molecule type" value="Genomic_DNA"/>
</dbReference>
<sequence>MAKKQAARKVPETAGLARLTRYPKMLQQYLREVVYELKKVVWPSRRQTVGTTAVVLVVVIAFGIYLGLVDAILSRLVRFLIG</sequence>
<keyword evidence="5 9" id="KW-0653">Protein transport</keyword>
<dbReference type="InterPro" id="IPR001901">
    <property type="entry name" value="Translocase_SecE/Sec61-g"/>
</dbReference>
<protein>
    <recommendedName>
        <fullName evidence="9">Protein translocase subunit SecE</fullName>
    </recommendedName>
</protein>
<keyword evidence="8 9" id="KW-0472">Membrane</keyword>
<dbReference type="GO" id="GO:0065002">
    <property type="term" value="P:intracellular protein transmembrane transport"/>
    <property type="evidence" value="ECO:0007669"/>
    <property type="project" value="UniProtKB-UniRule"/>
</dbReference>
<reference evidence="10 11" key="1">
    <citation type="submission" date="2016-10" db="EMBL/GenBank/DDBJ databases">
        <authorList>
            <person name="de Groot N.N."/>
        </authorList>
    </citation>
    <scope>NUCLEOTIDE SEQUENCE [LARGE SCALE GENOMIC DNA]</scope>
    <source>
        <strain evidence="10 11">DSM 9990</strain>
    </source>
</reference>
<evidence type="ECO:0000313" key="10">
    <source>
        <dbReference type="EMBL" id="SFN11423.1"/>
    </source>
</evidence>
<keyword evidence="2 9" id="KW-0813">Transport</keyword>
<accession>A0A1I4WDI8</accession>
<proteinExistence type="inferred from homology"/>